<keyword evidence="2" id="KW-1185">Reference proteome</keyword>
<dbReference type="Proteomes" id="UP000186817">
    <property type="component" value="Unassembled WGS sequence"/>
</dbReference>
<sequence length="442" mass="48892">MLFAGLRLGHLDDLLLHAAQPSNNTIPPVPPRQSQLMLQQLPIITLATCRALDLGTAEDHLPKSDMTHKLPDAVLHVPQSGHAGDVAGAPSDRSLWLAAPLAETVQAEPTGMAIYPYFQERQTRYVPEVWSEKCFGADGRAALFYKKRGYRGSPSLRDMLVGDNDEPEDILVDPDIEEHEGADGVAAEEVVVKPKERESSSNSLRKLIQELADLMPVTVNWQEKPVGHVGMLAYVKRVAPMNPGWSQGRARTSEQDLSQIVHRLSQLATRHEHVLNNIKQDTSLFLFVKPGAEGLIPILFATSENGIRPRRKLRRRPETWADRDAGAEATLTEKVVADITELKKLVDAEAIYRVYRFHSIHGLKKDLQTLWVQLAIEVSVSRKGIRRSAFGRFCRLDQFGCPAHAGMPIVALCRDPGLSAEVTTCYPAKHRGSACAPCALKS</sequence>
<accession>A0A1Q9DCC6</accession>
<dbReference type="OrthoDB" id="10316792at2759"/>
<reference evidence="1 2" key="1">
    <citation type="submission" date="2016-02" db="EMBL/GenBank/DDBJ databases">
        <title>Genome analysis of coral dinoflagellate symbionts highlights evolutionary adaptations to a symbiotic lifestyle.</title>
        <authorList>
            <person name="Aranda M."/>
            <person name="Li Y."/>
            <person name="Liew Y.J."/>
            <person name="Baumgarten S."/>
            <person name="Simakov O."/>
            <person name="Wilson M."/>
            <person name="Piel J."/>
            <person name="Ashoor H."/>
            <person name="Bougouffa S."/>
            <person name="Bajic V.B."/>
            <person name="Ryu T."/>
            <person name="Ravasi T."/>
            <person name="Bayer T."/>
            <person name="Micklem G."/>
            <person name="Kim H."/>
            <person name="Bhak J."/>
            <person name="Lajeunesse T.C."/>
            <person name="Voolstra C.R."/>
        </authorList>
    </citation>
    <scope>NUCLEOTIDE SEQUENCE [LARGE SCALE GENOMIC DNA]</scope>
    <source>
        <strain evidence="1 2">CCMP2467</strain>
    </source>
</reference>
<evidence type="ECO:0000313" key="2">
    <source>
        <dbReference type="Proteomes" id="UP000186817"/>
    </source>
</evidence>
<gene>
    <name evidence="1" type="ORF">AK812_SmicGene25372</name>
</gene>
<name>A0A1Q9DCC6_SYMMI</name>
<comment type="caution">
    <text evidence="1">The sequence shown here is derived from an EMBL/GenBank/DDBJ whole genome shotgun (WGS) entry which is preliminary data.</text>
</comment>
<dbReference type="AlphaFoldDB" id="A0A1Q9DCC6"/>
<protein>
    <submittedName>
        <fullName evidence="1">Uncharacterized protein</fullName>
    </submittedName>
</protein>
<evidence type="ECO:0000313" key="1">
    <source>
        <dbReference type="EMBL" id="OLP92755.1"/>
    </source>
</evidence>
<dbReference type="EMBL" id="LSRX01000607">
    <property type="protein sequence ID" value="OLP92755.1"/>
    <property type="molecule type" value="Genomic_DNA"/>
</dbReference>
<proteinExistence type="predicted"/>
<organism evidence="1 2">
    <name type="scientific">Symbiodinium microadriaticum</name>
    <name type="common">Dinoflagellate</name>
    <name type="synonym">Zooxanthella microadriatica</name>
    <dbReference type="NCBI Taxonomy" id="2951"/>
    <lineage>
        <taxon>Eukaryota</taxon>
        <taxon>Sar</taxon>
        <taxon>Alveolata</taxon>
        <taxon>Dinophyceae</taxon>
        <taxon>Suessiales</taxon>
        <taxon>Symbiodiniaceae</taxon>
        <taxon>Symbiodinium</taxon>
    </lineage>
</organism>